<comment type="caution">
    <text evidence="1">The sequence shown here is derived from an EMBL/GenBank/DDBJ whole genome shotgun (WGS) entry which is preliminary data.</text>
</comment>
<name>A0AAD7MVJ1_9AGAR</name>
<dbReference type="AlphaFoldDB" id="A0AAD7MVJ1"/>
<evidence type="ECO:0000313" key="1">
    <source>
        <dbReference type="EMBL" id="KAJ7734876.1"/>
    </source>
</evidence>
<sequence>MAMSHSRRIFHASEGRTFLFVFVLDRAVHVFSTPPRALYTRWCGASSPPGRVSIDFVLCAGMQCASAAPRTRTRTRTNWSFLVWPSLPCPPSLFAQRWGGGIRRGRVVRVGGWERRVVSMDIPSQATRLRGWGILGRVRPSVVASTCDGVCGQGSGETGASAMRTLSTTTTAQDSLLSAWCIRAPRSLPRGNAGGVYVVN</sequence>
<dbReference type="EMBL" id="JARKIB010000130">
    <property type="protein sequence ID" value="KAJ7734876.1"/>
    <property type="molecule type" value="Genomic_DNA"/>
</dbReference>
<dbReference type="Proteomes" id="UP001215598">
    <property type="component" value="Unassembled WGS sequence"/>
</dbReference>
<reference evidence="1" key="1">
    <citation type="submission" date="2023-03" db="EMBL/GenBank/DDBJ databases">
        <title>Massive genome expansion in bonnet fungi (Mycena s.s.) driven by repeated elements and novel gene families across ecological guilds.</title>
        <authorList>
            <consortium name="Lawrence Berkeley National Laboratory"/>
            <person name="Harder C.B."/>
            <person name="Miyauchi S."/>
            <person name="Viragh M."/>
            <person name="Kuo A."/>
            <person name="Thoen E."/>
            <person name="Andreopoulos B."/>
            <person name="Lu D."/>
            <person name="Skrede I."/>
            <person name="Drula E."/>
            <person name="Henrissat B."/>
            <person name="Morin E."/>
            <person name="Kohler A."/>
            <person name="Barry K."/>
            <person name="LaButti K."/>
            <person name="Morin E."/>
            <person name="Salamov A."/>
            <person name="Lipzen A."/>
            <person name="Mereny Z."/>
            <person name="Hegedus B."/>
            <person name="Baldrian P."/>
            <person name="Stursova M."/>
            <person name="Weitz H."/>
            <person name="Taylor A."/>
            <person name="Grigoriev I.V."/>
            <person name="Nagy L.G."/>
            <person name="Martin F."/>
            <person name="Kauserud H."/>
        </authorList>
    </citation>
    <scope>NUCLEOTIDE SEQUENCE</scope>
    <source>
        <strain evidence="1">CBHHK182m</strain>
    </source>
</reference>
<evidence type="ECO:0000313" key="2">
    <source>
        <dbReference type="Proteomes" id="UP001215598"/>
    </source>
</evidence>
<gene>
    <name evidence="1" type="ORF">B0H16DRAFT_1767039</name>
</gene>
<accession>A0AAD7MVJ1</accession>
<organism evidence="1 2">
    <name type="scientific">Mycena metata</name>
    <dbReference type="NCBI Taxonomy" id="1033252"/>
    <lineage>
        <taxon>Eukaryota</taxon>
        <taxon>Fungi</taxon>
        <taxon>Dikarya</taxon>
        <taxon>Basidiomycota</taxon>
        <taxon>Agaricomycotina</taxon>
        <taxon>Agaricomycetes</taxon>
        <taxon>Agaricomycetidae</taxon>
        <taxon>Agaricales</taxon>
        <taxon>Marasmiineae</taxon>
        <taxon>Mycenaceae</taxon>
        <taxon>Mycena</taxon>
    </lineage>
</organism>
<protein>
    <submittedName>
        <fullName evidence="1">Uncharacterized protein</fullName>
    </submittedName>
</protein>
<proteinExistence type="predicted"/>
<keyword evidence="2" id="KW-1185">Reference proteome</keyword>